<evidence type="ECO:0000313" key="3">
    <source>
        <dbReference type="Proteomes" id="UP000652761"/>
    </source>
</evidence>
<protein>
    <recommendedName>
        <fullName evidence="4">Retrotransposon Copia-like N-terminal domain-containing protein</fullName>
    </recommendedName>
</protein>
<feature type="compositionally biased region" description="Polar residues" evidence="1">
    <location>
        <begin position="294"/>
        <end position="304"/>
    </location>
</feature>
<comment type="caution">
    <text evidence="2">The sequence shown here is derived from an EMBL/GenBank/DDBJ whole genome shotgun (WGS) entry which is preliminary data.</text>
</comment>
<dbReference type="PANTHER" id="PTHR34222">
    <property type="entry name" value="GAG_PRE-INTEGRS DOMAIN-CONTAINING PROTEIN"/>
    <property type="match status" value="1"/>
</dbReference>
<gene>
    <name evidence="2" type="ORF">Taro_005932</name>
</gene>
<dbReference type="GO" id="GO:0008270">
    <property type="term" value="F:zinc ion binding"/>
    <property type="evidence" value="ECO:0007669"/>
    <property type="project" value="InterPro"/>
</dbReference>
<evidence type="ECO:0008006" key="4">
    <source>
        <dbReference type="Google" id="ProtNLM"/>
    </source>
</evidence>
<dbReference type="Proteomes" id="UP000652761">
    <property type="component" value="Unassembled WGS sequence"/>
</dbReference>
<evidence type="ECO:0000256" key="1">
    <source>
        <dbReference type="SAM" id="MobiDB-lite"/>
    </source>
</evidence>
<keyword evidence="3" id="KW-1185">Reference proteome</keyword>
<accession>A0A843TVY6</accession>
<feature type="region of interest" description="Disordered" evidence="1">
    <location>
        <begin position="260"/>
        <end position="304"/>
    </location>
</feature>
<dbReference type="PANTHER" id="PTHR34222:SF100">
    <property type="entry name" value="CCHC-TYPE DOMAIN-CONTAINING PROTEIN"/>
    <property type="match status" value="1"/>
</dbReference>
<organism evidence="2 3">
    <name type="scientific">Colocasia esculenta</name>
    <name type="common">Wild taro</name>
    <name type="synonym">Arum esculentum</name>
    <dbReference type="NCBI Taxonomy" id="4460"/>
    <lineage>
        <taxon>Eukaryota</taxon>
        <taxon>Viridiplantae</taxon>
        <taxon>Streptophyta</taxon>
        <taxon>Embryophyta</taxon>
        <taxon>Tracheophyta</taxon>
        <taxon>Spermatophyta</taxon>
        <taxon>Magnoliopsida</taxon>
        <taxon>Liliopsida</taxon>
        <taxon>Araceae</taxon>
        <taxon>Aroideae</taxon>
        <taxon>Colocasieae</taxon>
        <taxon>Colocasia</taxon>
    </lineage>
</organism>
<dbReference type="GO" id="GO:0003676">
    <property type="term" value="F:nucleic acid binding"/>
    <property type="evidence" value="ECO:0007669"/>
    <property type="project" value="InterPro"/>
</dbReference>
<reference evidence="2" key="1">
    <citation type="submission" date="2017-07" db="EMBL/GenBank/DDBJ databases">
        <title>Taro Niue Genome Assembly and Annotation.</title>
        <authorList>
            <person name="Atibalentja N."/>
            <person name="Keating K."/>
            <person name="Fields C.J."/>
        </authorList>
    </citation>
    <scope>NUCLEOTIDE SEQUENCE</scope>
    <source>
        <strain evidence="2">Niue_2</strain>
        <tissue evidence="2">Leaf</tissue>
    </source>
</reference>
<name>A0A843TVY6_COLES</name>
<feature type="region of interest" description="Disordered" evidence="1">
    <location>
        <begin position="202"/>
        <end position="223"/>
    </location>
</feature>
<sequence length="304" mass="34155">MGAENYAVWAATIRRNLRTARLWGYVDGSITSKDGSKEDSIVSCTQTWGDIDEIVMGYIFRSVDPSVCLDLLESTTSRAQWTYLTKRYVQSSGAREYQLRSELDSLRQGELSIQEFFGRLRRIWSELDAMHVSGRVSTCSCGQQRDRQQLYHFLIRLRPDFEALRAQLLHRSPLPSLDDALTELIAEETRLRALGTPVTPSETVFAPVSRPPSSEPSTSILDTPRTSHVMDSLAHSGDGTLTSLYCKYCRNRGHTIDQCRKRQRKERQRQLRTTAAVVDSSTPLATASPAGSPDVNQLASDFGF</sequence>
<dbReference type="InterPro" id="IPR036875">
    <property type="entry name" value="Znf_CCHC_sf"/>
</dbReference>
<dbReference type="Pfam" id="PF14223">
    <property type="entry name" value="Retrotran_gag_2"/>
    <property type="match status" value="1"/>
</dbReference>
<dbReference type="AlphaFoldDB" id="A0A843TVY6"/>
<dbReference type="SUPFAM" id="SSF57756">
    <property type="entry name" value="Retrovirus zinc finger-like domains"/>
    <property type="match status" value="1"/>
</dbReference>
<dbReference type="OrthoDB" id="785696at2759"/>
<dbReference type="EMBL" id="NMUH01000173">
    <property type="protein sequence ID" value="MQL73573.1"/>
    <property type="molecule type" value="Genomic_DNA"/>
</dbReference>
<proteinExistence type="predicted"/>
<evidence type="ECO:0000313" key="2">
    <source>
        <dbReference type="EMBL" id="MQL73573.1"/>
    </source>
</evidence>